<feature type="non-terminal residue" evidence="2">
    <location>
        <position position="1"/>
    </location>
</feature>
<name>X1I3U1_9ZZZZ</name>
<dbReference type="EMBL" id="BARU01017527">
    <property type="protein sequence ID" value="GAH60764.1"/>
    <property type="molecule type" value="Genomic_DNA"/>
</dbReference>
<keyword evidence="1" id="KW-0812">Transmembrane</keyword>
<protein>
    <submittedName>
        <fullName evidence="2">Uncharacterized protein</fullName>
    </submittedName>
</protein>
<feature type="transmembrane region" description="Helical" evidence="1">
    <location>
        <begin position="234"/>
        <end position="250"/>
    </location>
</feature>
<evidence type="ECO:0000313" key="2">
    <source>
        <dbReference type="EMBL" id="GAH60764.1"/>
    </source>
</evidence>
<evidence type="ECO:0000256" key="1">
    <source>
        <dbReference type="SAM" id="Phobius"/>
    </source>
</evidence>
<gene>
    <name evidence="2" type="ORF">S03H2_29060</name>
</gene>
<sequence>TIHQFTIEQWNVTLSNTSLSITNVKATPSEIAIDSTPINITCNVTSPYAIVNVTLNTTDGSYDMINIGDTYYYARIYTTLGTHYYHIYANDTSGDQNESATYSFKIIGLSCSFTYTVRGGLMTLTPTIIGATHYQWTFINETGVKGITPWIPIGDIGSYIQGYVFPTIIRAYLTAKNININASVSFSDEIRIYKSSFEKPEVIEEIPPPEPTNIFKETYDTIKIWFGERNAGELLFMVVMSIILAVAILMKKYPPKRVIFTVLKKKKKE</sequence>
<dbReference type="AlphaFoldDB" id="X1I3U1"/>
<keyword evidence="1" id="KW-0472">Membrane</keyword>
<keyword evidence="1" id="KW-1133">Transmembrane helix</keyword>
<organism evidence="2">
    <name type="scientific">marine sediment metagenome</name>
    <dbReference type="NCBI Taxonomy" id="412755"/>
    <lineage>
        <taxon>unclassified sequences</taxon>
        <taxon>metagenomes</taxon>
        <taxon>ecological metagenomes</taxon>
    </lineage>
</organism>
<accession>X1I3U1</accession>
<reference evidence="2" key="1">
    <citation type="journal article" date="2014" name="Front. Microbiol.">
        <title>High frequency of phylogenetically diverse reductive dehalogenase-homologous genes in deep subseafloor sedimentary metagenomes.</title>
        <authorList>
            <person name="Kawai M."/>
            <person name="Futagami T."/>
            <person name="Toyoda A."/>
            <person name="Takaki Y."/>
            <person name="Nishi S."/>
            <person name="Hori S."/>
            <person name="Arai W."/>
            <person name="Tsubouchi T."/>
            <person name="Morono Y."/>
            <person name="Uchiyama I."/>
            <person name="Ito T."/>
            <person name="Fujiyama A."/>
            <person name="Inagaki F."/>
            <person name="Takami H."/>
        </authorList>
    </citation>
    <scope>NUCLEOTIDE SEQUENCE</scope>
    <source>
        <strain evidence="2">Expedition CK06-06</strain>
    </source>
</reference>
<proteinExistence type="predicted"/>
<comment type="caution">
    <text evidence="2">The sequence shown here is derived from an EMBL/GenBank/DDBJ whole genome shotgun (WGS) entry which is preliminary data.</text>
</comment>